<dbReference type="EMBL" id="CAADFC020000004">
    <property type="protein sequence ID" value="VIO66586.1"/>
    <property type="molecule type" value="Genomic_DNA"/>
</dbReference>
<evidence type="ECO:0000313" key="1">
    <source>
        <dbReference type="EMBL" id="VIO66586.1"/>
    </source>
</evidence>
<organism evidence="1 2">
    <name type="scientific">Bradyrhizobium ivorense</name>
    <dbReference type="NCBI Taxonomy" id="2511166"/>
    <lineage>
        <taxon>Bacteria</taxon>
        <taxon>Pseudomonadati</taxon>
        <taxon>Pseudomonadota</taxon>
        <taxon>Alphaproteobacteria</taxon>
        <taxon>Hyphomicrobiales</taxon>
        <taxon>Nitrobacteraceae</taxon>
        <taxon>Bradyrhizobium</taxon>
    </lineage>
</organism>
<keyword evidence="2" id="KW-1185">Reference proteome</keyword>
<dbReference type="RefSeq" id="WP_139858469.1">
    <property type="nucleotide sequence ID" value="NZ_CAADFC020000004.1"/>
</dbReference>
<comment type="caution">
    <text evidence="1">The sequence shown here is derived from an EMBL/GenBank/DDBJ whole genome shotgun (WGS) entry which is preliminary data.</text>
</comment>
<evidence type="ECO:0000313" key="2">
    <source>
        <dbReference type="Proteomes" id="UP000328092"/>
    </source>
</evidence>
<dbReference type="OrthoDB" id="7404855at2"/>
<protein>
    <submittedName>
        <fullName evidence="1">Uncharacterized protein</fullName>
    </submittedName>
</protein>
<accession>A0A508SXN4</accession>
<name>A0A508SXN4_9BRAD</name>
<proteinExistence type="predicted"/>
<reference evidence="1" key="1">
    <citation type="submission" date="2019-02" db="EMBL/GenBank/DDBJ databases">
        <authorList>
            <person name="Pothier F.J."/>
        </authorList>
    </citation>
    <scope>NUCLEOTIDE SEQUENCE</scope>
    <source>
        <strain evidence="1">CI-1B</strain>
    </source>
</reference>
<dbReference type="AlphaFoldDB" id="A0A508SXN4"/>
<dbReference type="Proteomes" id="UP000328092">
    <property type="component" value="Unassembled WGS sequence"/>
</dbReference>
<gene>
    <name evidence="1" type="ORF">CI1B_17080</name>
</gene>
<sequence length="236" mass="26709">MSNAHDSLTITFRCPAELEGKIPPPVPATLGLPGWLKAMPTQAFNAVNMRDEDTVKRCPPFVDAMTTGFLLPLICDLRVENGEITWDNDLPTGVLDFPRAPIGFHDESQVTGTPLFEPDRFVIKFHNLWTIEAPEGYSLFFTHPLNRFDLPFTTLSGLVDCDLYHDSWIHFPARWHDTSFNGVLPKGTPVAQCIPVKRDNWSAQTAAMTPDETLRVQDLTKQISREPGLYRRQFRT</sequence>